<reference evidence="2" key="1">
    <citation type="journal article" date="2019" name="Sci. Rep.">
        <title>Draft genome of Tanacetum cinerariifolium, the natural source of mosquito coil.</title>
        <authorList>
            <person name="Yamashiro T."/>
            <person name="Shiraishi A."/>
            <person name="Satake H."/>
            <person name="Nakayama K."/>
        </authorList>
    </citation>
    <scope>NUCLEOTIDE SEQUENCE</scope>
</reference>
<protein>
    <submittedName>
        <fullName evidence="2">Uncharacterized protein</fullName>
    </submittedName>
</protein>
<feature type="compositionally biased region" description="Low complexity" evidence="1">
    <location>
        <begin position="89"/>
        <end position="103"/>
    </location>
</feature>
<feature type="non-terminal residue" evidence="2">
    <location>
        <position position="1"/>
    </location>
</feature>
<evidence type="ECO:0000313" key="2">
    <source>
        <dbReference type="EMBL" id="GFC78432.1"/>
    </source>
</evidence>
<feature type="compositionally biased region" description="Pro residues" evidence="1">
    <location>
        <begin position="105"/>
        <end position="114"/>
    </location>
</feature>
<organism evidence="2">
    <name type="scientific">Tanacetum cinerariifolium</name>
    <name type="common">Dalmatian daisy</name>
    <name type="synonym">Chrysanthemum cinerariifolium</name>
    <dbReference type="NCBI Taxonomy" id="118510"/>
    <lineage>
        <taxon>Eukaryota</taxon>
        <taxon>Viridiplantae</taxon>
        <taxon>Streptophyta</taxon>
        <taxon>Embryophyta</taxon>
        <taxon>Tracheophyta</taxon>
        <taxon>Spermatophyta</taxon>
        <taxon>Magnoliopsida</taxon>
        <taxon>eudicotyledons</taxon>
        <taxon>Gunneridae</taxon>
        <taxon>Pentapetalae</taxon>
        <taxon>asterids</taxon>
        <taxon>campanulids</taxon>
        <taxon>Asterales</taxon>
        <taxon>Asteraceae</taxon>
        <taxon>Asteroideae</taxon>
        <taxon>Anthemideae</taxon>
        <taxon>Anthemidinae</taxon>
        <taxon>Tanacetum</taxon>
    </lineage>
</organism>
<sequence>NVHQLLKLNATKTTTTTTTTTIHPPPSQPQQSTIDSMLIKRIGELEHIMANLIQDNKHLEEISSRLLARTRTRTRTPPPPSPPSTNQEGPSGALGSPGASGFSQVPPPPLPPPSTNQEGQSQGSVAPSSSKTAALAEYQAWIMTDTRLRPSVSLTPADLQMDDDMAPD</sequence>
<feature type="compositionally biased region" description="Low complexity" evidence="1">
    <location>
        <begin position="11"/>
        <end position="21"/>
    </location>
</feature>
<comment type="caution">
    <text evidence="2">The sequence shown here is derived from an EMBL/GenBank/DDBJ whole genome shotgun (WGS) entry which is preliminary data.</text>
</comment>
<accession>A0A699R3G5</accession>
<proteinExistence type="predicted"/>
<feature type="compositionally biased region" description="Polar residues" evidence="1">
    <location>
        <begin position="115"/>
        <end position="132"/>
    </location>
</feature>
<feature type="region of interest" description="Disordered" evidence="1">
    <location>
        <begin position="146"/>
        <end position="168"/>
    </location>
</feature>
<feature type="region of interest" description="Disordered" evidence="1">
    <location>
        <begin position="65"/>
        <end position="132"/>
    </location>
</feature>
<name>A0A699R3G5_TANCI</name>
<feature type="non-terminal residue" evidence="2">
    <location>
        <position position="168"/>
    </location>
</feature>
<dbReference type="AlphaFoldDB" id="A0A699R3G5"/>
<feature type="region of interest" description="Disordered" evidence="1">
    <location>
        <begin position="1"/>
        <end position="33"/>
    </location>
</feature>
<gene>
    <name evidence="2" type="ORF">Tci_850402</name>
</gene>
<dbReference type="EMBL" id="BKCJ011065632">
    <property type="protein sequence ID" value="GFC78432.1"/>
    <property type="molecule type" value="Genomic_DNA"/>
</dbReference>
<evidence type="ECO:0000256" key="1">
    <source>
        <dbReference type="SAM" id="MobiDB-lite"/>
    </source>
</evidence>